<dbReference type="STRING" id="1227455.C449_09099"/>
<feature type="transmembrane region" description="Helical" evidence="1">
    <location>
        <begin position="257"/>
        <end position="276"/>
    </location>
</feature>
<dbReference type="GO" id="GO:0004175">
    <property type="term" value="F:endopeptidase activity"/>
    <property type="evidence" value="ECO:0007669"/>
    <property type="project" value="UniProtKB-ARBA"/>
</dbReference>
<evidence type="ECO:0000313" key="3">
    <source>
        <dbReference type="EMBL" id="EMA44803.1"/>
    </source>
</evidence>
<dbReference type="EMBL" id="AOMD01000021">
    <property type="protein sequence ID" value="EMA44803.1"/>
    <property type="molecule type" value="Genomic_DNA"/>
</dbReference>
<feature type="transmembrane region" description="Helical" evidence="1">
    <location>
        <begin position="233"/>
        <end position="250"/>
    </location>
</feature>
<gene>
    <name evidence="3" type="ORF">C449_09099</name>
</gene>
<feature type="transmembrane region" description="Helical" evidence="1">
    <location>
        <begin position="83"/>
        <end position="102"/>
    </location>
</feature>
<evidence type="ECO:0000313" key="4">
    <source>
        <dbReference type="Proteomes" id="UP000011669"/>
    </source>
</evidence>
<proteinExistence type="predicted"/>
<keyword evidence="1" id="KW-0472">Membrane</keyword>
<dbReference type="GO" id="GO:0080120">
    <property type="term" value="P:CAAX-box protein maturation"/>
    <property type="evidence" value="ECO:0007669"/>
    <property type="project" value="UniProtKB-ARBA"/>
</dbReference>
<protein>
    <recommendedName>
        <fullName evidence="2">CAAX prenyl protease 2/Lysostaphin resistance protein A-like domain-containing protein</fullName>
    </recommendedName>
</protein>
<dbReference type="AlphaFoldDB" id="M0MHI0"/>
<dbReference type="PATRIC" id="fig|1227455.4.peg.1865"/>
<accession>M0MHI0</accession>
<evidence type="ECO:0000259" key="2">
    <source>
        <dbReference type="Pfam" id="PF02517"/>
    </source>
</evidence>
<name>M0MHI0_9EURY</name>
<comment type="caution">
    <text evidence="3">The sequence shown here is derived from an EMBL/GenBank/DDBJ whole genome shotgun (WGS) entry which is preliminary data.</text>
</comment>
<dbReference type="Pfam" id="PF02517">
    <property type="entry name" value="Rce1-like"/>
    <property type="match status" value="1"/>
</dbReference>
<feature type="transmembrane region" description="Helical" evidence="1">
    <location>
        <begin position="137"/>
        <end position="156"/>
    </location>
</feature>
<dbReference type="InParanoid" id="M0MHI0"/>
<feature type="transmembrane region" description="Helical" evidence="1">
    <location>
        <begin position="57"/>
        <end position="76"/>
    </location>
</feature>
<dbReference type="InterPro" id="IPR052710">
    <property type="entry name" value="CAAX_protease"/>
</dbReference>
<keyword evidence="1" id="KW-1133">Transmembrane helix</keyword>
<feature type="transmembrane region" description="Helical" evidence="1">
    <location>
        <begin position="108"/>
        <end position="125"/>
    </location>
</feature>
<feature type="transmembrane region" description="Helical" evidence="1">
    <location>
        <begin position="176"/>
        <end position="195"/>
    </location>
</feature>
<feature type="domain" description="CAAX prenyl protease 2/Lysostaphin resistance protein A-like" evidence="2">
    <location>
        <begin position="175"/>
        <end position="266"/>
    </location>
</feature>
<keyword evidence="4" id="KW-1185">Reference proteome</keyword>
<reference evidence="3 4" key="1">
    <citation type="journal article" date="2014" name="PLoS Genet.">
        <title>Phylogenetically driven sequencing of extremely halophilic archaea reveals strategies for static and dynamic osmo-response.</title>
        <authorList>
            <person name="Becker E.A."/>
            <person name="Seitzer P.M."/>
            <person name="Tritt A."/>
            <person name="Larsen D."/>
            <person name="Krusor M."/>
            <person name="Yao A.I."/>
            <person name="Wu D."/>
            <person name="Madern D."/>
            <person name="Eisen J.A."/>
            <person name="Darling A.E."/>
            <person name="Facciotti M.T."/>
        </authorList>
    </citation>
    <scope>NUCLEOTIDE SEQUENCE [LARGE SCALE GENOMIC DNA]</scope>
    <source>
        <strain evidence="3 4">DSM 5350</strain>
    </source>
</reference>
<evidence type="ECO:0000256" key="1">
    <source>
        <dbReference type="SAM" id="Phobius"/>
    </source>
</evidence>
<feature type="transmembrane region" description="Helical" evidence="1">
    <location>
        <begin position="28"/>
        <end position="45"/>
    </location>
</feature>
<organism evidence="3 4">
    <name type="scientific">Halococcus saccharolyticus DSM 5350</name>
    <dbReference type="NCBI Taxonomy" id="1227455"/>
    <lineage>
        <taxon>Archaea</taxon>
        <taxon>Methanobacteriati</taxon>
        <taxon>Methanobacteriota</taxon>
        <taxon>Stenosarchaea group</taxon>
        <taxon>Halobacteria</taxon>
        <taxon>Halobacteriales</taxon>
        <taxon>Halococcaceae</taxon>
        <taxon>Halococcus</taxon>
    </lineage>
</organism>
<sequence>MWYVWMVRDRMSFDAVRQNPSEYLQKRGLNLTGVFVTLLVLNIVGSETAVFYGALEYALWGYLVTLVLCVLGPLLVGRDAGLFQALALVPVFRLVNLGMPVFFETTLYWLPLIYGPFIPAGYLVATSRPETDLSIGGLRALLVAPIVLPLSAGLGVVEYSLLDPVPLVAEWSVGNLLLIGIVMFGFVAVVEELLYRGIIQRAFEYRFGRGIGIVVASVLFGFMHSGYGVPQEILFATGIGVFFGLVYEYTRSLVLVVLMHGTLNLFLFAVVPYHQWLVEYVYQYIPV</sequence>
<dbReference type="InterPro" id="IPR003675">
    <property type="entry name" value="Rce1/LyrA-like_dom"/>
</dbReference>
<dbReference type="PANTHER" id="PTHR36435">
    <property type="entry name" value="SLR1288 PROTEIN"/>
    <property type="match status" value="1"/>
</dbReference>
<feature type="transmembrane region" description="Helical" evidence="1">
    <location>
        <begin position="207"/>
        <end position="227"/>
    </location>
</feature>
<dbReference type="Proteomes" id="UP000011669">
    <property type="component" value="Unassembled WGS sequence"/>
</dbReference>
<keyword evidence="1" id="KW-0812">Transmembrane</keyword>
<dbReference type="PANTHER" id="PTHR36435:SF1">
    <property type="entry name" value="CAAX AMINO TERMINAL PROTEASE FAMILY PROTEIN"/>
    <property type="match status" value="1"/>
</dbReference>